<evidence type="ECO:0000313" key="4">
    <source>
        <dbReference type="EMBL" id="TEB07383.1"/>
    </source>
</evidence>
<dbReference type="PANTHER" id="PTHR43278">
    <property type="entry name" value="NAD(P)H-DEPENDENT FMN-CONTAINING OXIDOREDUCTASE YWQN-RELATED"/>
    <property type="match status" value="1"/>
</dbReference>
<dbReference type="RefSeq" id="WP_190239285.1">
    <property type="nucleotide sequence ID" value="NZ_QFGA01000001.1"/>
</dbReference>
<dbReference type="InterPro" id="IPR029039">
    <property type="entry name" value="Flavoprotein-like_sf"/>
</dbReference>
<dbReference type="InterPro" id="IPR005025">
    <property type="entry name" value="FMN_Rdtase-like_dom"/>
</dbReference>
<keyword evidence="1" id="KW-0285">Flavoprotein</keyword>
<evidence type="ECO:0000256" key="1">
    <source>
        <dbReference type="ARBA" id="ARBA00022630"/>
    </source>
</evidence>
<dbReference type="Proteomes" id="UP000298324">
    <property type="component" value="Unassembled WGS sequence"/>
</dbReference>
<dbReference type="SUPFAM" id="SSF52218">
    <property type="entry name" value="Flavoproteins"/>
    <property type="match status" value="1"/>
</dbReference>
<dbReference type="Gene3D" id="3.40.50.360">
    <property type="match status" value="1"/>
</dbReference>
<protein>
    <submittedName>
        <fullName evidence="4">NADPH-dependent FMN reductase</fullName>
    </submittedName>
</protein>
<sequence length="281" mass="31592">MKRVLGIVASPRNLGNSEILAKAAMEATGADNQLELIRLTDLDIRPCKACYACLPKDKPCRIEDDLSFLLEKIWLADAIVLAAPAYSLGPNSRIKAFQDRFLSVENKHEQYGGKACITITTYGVSGWSGYTEAALNLTAKLFNWRLVDSESFLGANPASVLEDPANLKRAQQMGKALFAPGYQRTPRANECPVCWSDILRYDGKNVICPFCGTKGEIGMEGDEVKLKFFPEEDYRWSKAGIQQHLDFLNDKKQEFLAKRSLYKELQNPYRKIGNWLTPEQK</sequence>
<dbReference type="GO" id="GO:0016491">
    <property type="term" value="F:oxidoreductase activity"/>
    <property type="evidence" value="ECO:0007669"/>
    <property type="project" value="InterPro"/>
</dbReference>
<keyword evidence="5" id="KW-1185">Reference proteome</keyword>
<name>A0A4Y7RF17_9FIRM</name>
<evidence type="ECO:0000256" key="2">
    <source>
        <dbReference type="ARBA" id="ARBA00022643"/>
    </source>
</evidence>
<evidence type="ECO:0000259" key="3">
    <source>
        <dbReference type="Pfam" id="PF03358"/>
    </source>
</evidence>
<keyword evidence="2" id="KW-0288">FMN</keyword>
<gene>
    <name evidence="4" type="ORF">Psch_00934</name>
</gene>
<comment type="caution">
    <text evidence="4">The sequence shown here is derived from an EMBL/GenBank/DDBJ whole genome shotgun (WGS) entry which is preliminary data.</text>
</comment>
<evidence type="ECO:0000313" key="5">
    <source>
        <dbReference type="Proteomes" id="UP000298324"/>
    </source>
</evidence>
<reference evidence="4 5" key="1">
    <citation type="journal article" date="2018" name="Environ. Microbiol.">
        <title>Novel energy conservation strategies and behaviour of Pelotomaculum schinkii driving syntrophic propionate catabolism.</title>
        <authorList>
            <person name="Hidalgo-Ahumada C.A.P."/>
            <person name="Nobu M.K."/>
            <person name="Narihiro T."/>
            <person name="Tamaki H."/>
            <person name="Liu W.T."/>
            <person name="Kamagata Y."/>
            <person name="Stams A.J.M."/>
            <person name="Imachi H."/>
            <person name="Sousa D.Z."/>
        </authorList>
    </citation>
    <scope>NUCLEOTIDE SEQUENCE [LARGE SCALE GENOMIC DNA]</scope>
    <source>
        <strain evidence="4 5">HH</strain>
    </source>
</reference>
<feature type="domain" description="NADPH-dependent FMN reductase-like" evidence="3">
    <location>
        <begin position="3"/>
        <end position="142"/>
    </location>
</feature>
<dbReference type="EMBL" id="QFGA01000001">
    <property type="protein sequence ID" value="TEB07383.1"/>
    <property type="molecule type" value="Genomic_DNA"/>
</dbReference>
<dbReference type="Pfam" id="PF03358">
    <property type="entry name" value="FMN_red"/>
    <property type="match status" value="1"/>
</dbReference>
<accession>A0A4Y7RF17</accession>
<organism evidence="4 5">
    <name type="scientific">Pelotomaculum schinkii</name>
    <dbReference type="NCBI Taxonomy" id="78350"/>
    <lineage>
        <taxon>Bacteria</taxon>
        <taxon>Bacillati</taxon>
        <taxon>Bacillota</taxon>
        <taxon>Clostridia</taxon>
        <taxon>Eubacteriales</taxon>
        <taxon>Desulfotomaculaceae</taxon>
        <taxon>Pelotomaculum</taxon>
    </lineage>
</organism>
<dbReference type="PANTHER" id="PTHR43278:SF2">
    <property type="entry name" value="IRON-SULFUR FLAVOPROTEIN"/>
    <property type="match status" value="1"/>
</dbReference>
<proteinExistence type="predicted"/>
<dbReference type="InterPro" id="IPR051796">
    <property type="entry name" value="ISF_SsuE-like"/>
</dbReference>
<dbReference type="AlphaFoldDB" id="A0A4Y7RF17"/>